<gene>
    <name evidence="3" type="ORF">RHIZ70_2590</name>
</gene>
<feature type="domain" description="DUF6867" evidence="2">
    <location>
        <begin position="15"/>
        <end position="116"/>
    </location>
</feature>
<dbReference type="STRING" id="1336235.GCA_000518785_02127"/>
<dbReference type="InterPro" id="IPR049201">
    <property type="entry name" value="DUF6867"/>
</dbReference>
<keyword evidence="1" id="KW-0472">Membrane</keyword>
<evidence type="ECO:0000256" key="1">
    <source>
        <dbReference type="SAM" id="Phobius"/>
    </source>
</evidence>
<accession>A0A376AGD4</accession>
<dbReference type="AlphaFoldDB" id="A0A376AGD4"/>
<dbReference type="Pfam" id="PF21741">
    <property type="entry name" value="DUF6867"/>
    <property type="match status" value="1"/>
</dbReference>
<keyword evidence="1" id="KW-0812">Transmembrane</keyword>
<evidence type="ECO:0000313" key="4">
    <source>
        <dbReference type="Proteomes" id="UP000254764"/>
    </source>
</evidence>
<dbReference type="EMBL" id="UEYP01000003">
    <property type="protein sequence ID" value="SSC66882.1"/>
    <property type="molecule type" value="Genomic_DNA"/>
</dbReference>
<dbReference type="RefSeq" id="WP_115669590.1">
    <property type="nucleotide sequence ID" value="NZ_UEYP01000003.1"/>
</dbReference>
<dbReference type="Proteomes" id="UP000254764">
    <property type="component" value="Unassembled WGS sequence"/>
</dbReference>
<dbReference type="OrthoDB" id="9806174at2"/>
<reference evidence="4" key="1">
    <citation type="submission" date="2018-07" db="EMBL/GenBank/DDBJ databases">
        <authorList>
            <person name="Peiro R."/>
            <person name="Begona"/>
            <person name="Cbmso G."/>
            <person name="Lopez M."/>
            <person name="Gonzalez S."/>
        </authorList>
    </citation>
    <scope>NUCLEOTIDE SEQUENCE [LARGE SCALE GENOMIC DNA]</scope>
</reference>
<protein>
    <recommendedName>
        <fullName evidence="2">DUF6867 domain-containing protein</fullName>
    </recommendedName>
</protein>
<evidence type="ECO:0000313" key="3">
    <source>
        <dbReference type="EMBL" id="SSC66882.1"/>
    </source>
</evidence>
<organism evidence="3 4">
    <name type="scientific">Ciceribacter selenitireducens ATCC BAA-1503</name>
    <dbReference type="NCBI Taxonomy" id="1336235"/>
    <lineage>
        <taxon>Bacteria</taxon>
        <taxon>Pseudomonadati</taxon>
        <taxon>Pseudomonadota</taxon>
        <taxon>Alphaproteobacteria</taxon>
        <taxon>Hyphomicrobiales</taxon>
        <taxon>Rhizobiaceae</taxon>
        <taxon>Ciceribacter</taxon>
    </lineage>
</organism>
<sequence length="117" mass="13681">MQGLFFESDTGVRMVLRFLVLLLGFWTAWRTGKAVAEGWQTYPTVVVYTLLLGVVMRFLHYSLFQGPFISPLLFGVDVLILLVFSTAGYRSRRTTQMVDNYYWLYERTSAFSWKKKD</sequence>
<proteinExistence type="predicted"/>
<feature type="transmembrane region" description="Helical" evidence="1">
    <location>
        <begin position="41"/>
        <end position="62"/>
    </location>
</feature>
<feature type="transmembrane region" description="Helical" evidence="1">
    <location>
        <begin position="12"/>
        <end position="29"/>
    </location>
</feature>
<evidence type="ECO:0000259" key="2">
    <source>
        <dbReference type="Pfam" id="PF21741"/>
    </source>
</evidence>
<name>A0A376AGD4_9HYPH</name>
<keyword evidence="4" id="KW-1185">Reference proteome</keyword>
<feature type="transmembrane region" description="Helical" evidence="1">
    <location>
        <begin position="68"/>
        <end position="89"/>
    </location>
</feature>
<keyword evidence="1" id="KW-1133">Transmembrane helix</keyword>